<comment type="caution">
    <text evidence="1">The sequence shown here is derived from an EMBL/GenBank/DDBJ whole genome shotgun (WGS) entry which is preliminary data.</text>
</comment>
<dbReference type="AlphaFoldDB" id="A0A933VZP3"/>
<gene>
    <name evidence="1" type="ORF">HZA66_01265</name>
</gene>
<proteinExistence type="predicted"/>
<dbReference type="Proteomes" id="UP000782519">
    <property type="component" value="Unassembled WGS sequence"/>
</dbReference>
<accession>A0A933VZP3</accession>
<dbReference type="EMBL" id="JACRJB010000005">
    <property type="protein sequence ID" value="MBI5128045.1"/>
    <property type="molecule type" value="Genomic_DNA"/>
</dbReference>
<evidence type="ECO:0000313" key="1">
    <source>
        <dbReference type="EMBL" id="MBI5128045.1"/>
    </source>
</evidence>
<sequence>MFAKSDHSSLRIFRALARTAMLAGVLGIATSFALASPARADRCDDLAAALKSQIDGVTIGKTVANVIYLSHPAAKSLRLGCPSRTIKNEVFGIAPTRKPSAAFQDVIASAAAIVFTIPKSDTLRGVKRCFGRVGLLRGNDVQSRFRRLDMRCIRGKAESSISVSRSNAE</sequence>
<protein>
    <submittedName>
        <fullName evidence="1">Uncharacterized protein</fullName>
    </submittedName>
</protein>
<reference evidence="1" key="1">
    <citation type="submission" date="2020-07" db="EMBL/GenBank/DDBJ databases">
        <title>Huge and variable diversity of episymbiotic CPR bacteria and DPANN archaea in groundwater ecosystems.</title>
        <authorList>
            <person name="He C.Y."/>
            <person name="Keren R."/>
            <person name="Whittaker M."/>
            <person name="Farag I.F."/>
            <person name="Doudna J."/>
            <person name="Cate J.H.D."/>
            <person name="Banfield J.F."/>
        </authorList>
    </citation>
    <scope>NUCLEOTIDE SEQUENCE</scope>
    <source>
        <strain evidence="1">NC_groundwater_1818_Pr3_B-0.1um_66_35</strain>
    </source>
</reference>
<organism evidence="1 2">
    <name type="scientific">Rhodopseudomonas palustris</name>
    <dbReference type="NCBI Taxonomy" id="1076"/>
    <lineage>
        <taxon>Bacteria</taxon>
        <taxon>Pseudomonadati</taxon>
        <taxon>Pseudomonadota</taxon>
        <taxon>Alphaproteobacteria</taxon>
        <taxon>Hyphomicrobiales</taxon>
        <taxon>Nitrobacteraceae</taxon>
        <taxon>Rhodopseudomonas</taxon>
    </lineage>
</organism>
<name>A0A933VZP3_RHOPL</name>
<evidence type="ECO:0000313" key="2">
    <source>
        <dbReference type="Proteomes" id="UP000782519"/>
    </source>
</evidence>